<proteinExistence type="predicted"/>
<protein>
    <submittedName>
        <fullName evidence="1">Uncharacterized protein</fullName>
    </submittedName>
</protein>
<reference evidence="1" key="1">
    <citation type="journal article" date="2021" name="Proc. Natl. Acad. Sci. U.S.A.">
        <title>A Catalog of Tens of Thousands of Viruses from Human Metagenomes Reveals Hidden Associations with Chronic Diseases.</title>
        <authorList>
            <person name="Tisza M.J."/>
            <person name="Buck C.B."/>
        </authorList>
    </citation>
    <scope>NUCLEOTIDE SEQUENCE</scope>
    <source>
        <strain evidence="1">CtZro7</strain>
    </source>
</reference>
<evidence type="ECO:0000313" key="1">
    <source>
        <dbReference type="EMBL" id="DAE09184.1"/>
    </source>
</evidence>
<accession>A0A8S5PQY3</accession>
<sequence>MPQVNLSDEEYKRRVQAIRDLFAKRIYDLYVKCANGEITEYHKLVDELHSLDFEYTDALEPYGLAEDLHDDYKLIQKADDNDEPLKDFAYNWLSLRNEAEFRNVDITSFIPIAHREEEDDRDDDYNI</sequence>
<dbReference type="EMBL" id="BK015483">
    <property type="protein sequence ID" value="DAE09184.1"/>
    <property type="molecule type" value="Genomic_DNA"/>
</dbReference>
<organism evidence="1">
    <name type="scientific">Siphoviridae sp. ctZro7</name>
    <dbReference type="NCBI Taxonomy" id="2825561"/>
    <lineage>
        <taxon>Viruses</taxon>
        <taxon>Duplodnaviria</taxon>
        <taxon>Heunggongvirae</taxon>
        <taxon>Uroviricota</taxon>
        <taxon>Caudoviricetes</taxon>
    </lineage>
</organism>
<name>A0A8S5PQY3_9CAUD</name>